<feature type="compositionally biased region" description="Low complexity" evidence="1">
    <location>
        <begin position="11"/>
        <end position="20"/>
    </location>
</feature>
<keyword evidence="3" id="KW-1185">Reference proteome</keyword>
<comment type="caution">
    <text evidence="2">The sequence shown here is derived from an EMBL/GenBank/DDBJ whole genome shotgun (WGS) entry which is preliminary data.</text>
</comment>
<evidence type="ECO:0000313" key="2">
    <source>
        <dbReference type="EMBL" id="GLC24744.1"/>
    </source>
</evidence>
<dbReference type="AlphaFoldDB" id="A0AA37Q1Q0"/>
<gene>
    <name evidence="2" type="ORF">rosag_12570</name>
</gene>
<evidence type="ECO:0000256" key="1">
    <source>
        <dbReference type="SAM" id="MobiDB-lite"/>
    </source>
</evidence>
<protein>
    <submittedName>
        <fullName evidence="2">Uncharacterized protein</fullName>
    </submittedName>
</protein>
<proteinExistence type="predicted"/>
<feature type="region of interest" description="Disordered" evidence="1">
    <location>
        <begin position="1"/>
        <end position="31"/>
    </location>
</feature>
<evidence type="ECO:0000313" key="3">
    <source>
        <dbReference type="Proteomes" id="UP001161325"/>
    </source>
</evidence>
<dbReference type="RefSeq" id="WP_284349190.1">
    <property type="nucleotide sequence ID" value="NZ_BRXS01000002.1"/>
</dbReference>
<dbReference type="EMBL" id="BRXS01000002">
    <property type="protein sequence ID" value="GLC24744.1"/>
    <property type="molecule type" value="Genomic_DNA"/>
</dbReference>
<dbReference type="Proteomes" id="UP001161325">
    <property type="component" value="Unassembled WGS sequence"/>
</dbReference>
<organism evidence="2 3">
    <name type="scientific">Roseisolibacter agri</name>
    <dbReference type="NCBI Taxonomy" id="2014610"/>
    <lineage>
        <taxon>Bacteria</taxon>
        <taxon>Pseudomonadati</taxon>
        <taxon>Gemmatimonadota</taxon>
        <taxon>Gemmatimonadia</taxon>
        <taxon>Gemmatimonadales</taxon>
        <taxon>Gemmatimonadaceae</taxon>
        <taxon>Roseisolibacter</taxon>
    </lineage>
</organism>
<accession>A0AA37Q1Q0</accession>
<name>A0AA37Q1Q0_9BACT</name>
<reference evidence="2" key="1">
    <citation type="submission" date="2022-08" db="EMBL/GenBank/DDBJ databases">
        <title>Draft genome sequencing of Roseisolibacter agri AW1220.</title>
        <authorList>
            <person name="Tobiishi Y."/>
            <person name="Tonouchi A."/>
        </authorList>
    </citation>
    <scope>NUCLEOTIDE SEQUENCE</scope>
    <source>
        <strain evidence="2">AW1220</strain>
    </source>
</reference>
<sequence length="74" mass="8281">MRQPAPRPRLRTLALPPSLRRPARARRSSPRGWCLPSHAVLRAALRTLLALPPESARDADRAVALIMRRVRADA</sequence>